<accession>A0ABY7SXL1</accession>
<keyword evidence="2" id="KW-0479">Metal-binding</keyword>
<dbReference type="PANTHER" id="PTHR11358">
    <property type="entry name" value="ARGINASE/AGMATINASE"/>
    <property type="match status" value="1"/>
</dbReference>
<dbReference type="SUPFAM" id="SSF52768">
    <property type="entry name" value="Arginase/deacetylase"/>
    <property type="match status" value="1"/>
</dbReference>
<dbReference type="Gene3D" id="3.40.800.10">
    <property type="entry name" value="Ureohydrolase domain"/>
    <property type="match status" value="1"/>
</dbReference>
<evidence type="ECO:0000313" key="5">
    <source>
        <dbReference type="EMBL" id="WCR11545.1"/>
    </source>
</evidence>
<dbReference type="PANTHER" id="PTHR11358:SF26">
    <property type="entry name" value="GUANIDINO ACID HYDROLASE, MITOCHONDRIAL"/>
    <property type="match status" value="1"/>
</dbReference>
<gene>
    <name evidence="5" type="primary">speB</name>
    <name evidence="5" type="ORF">JHW45_03905</name>
</gene>
<sequence length="327" mass="35299">MFNQPMSGNDMPRFAGPGTMMRLPAASDAKGLDACFVGIPMDIGTSHRSGTRFGPRQIRAESTMLRPYNMWTKISPFDRMQVADIGDIATNPFDLLDSIAIIERAYDDILSHGAIPLGLGGDHTLALPVLRAMAKKHGPVGLIHVDAHADVNPQMFGRDIAHGTPFRRAVEEGLLDCKRVVQIGLRGTGYDDSDFDWPREQGFRVVQAEECWHKSLSPLMAEVREQMGDGPVYLSYDIDSLDPGIAPGTGTLEVGGLTTHQALEIIRGAAGLNLVGGDLVEVSPPYDQAGTTALIAANLLYEMLCVLPQAQGKAAQDKEAHRKGDVS</sequence>
<evidence type="ECO:0000256" key="4">
    <source>
        <dbReference type="RuleBase" id="RU003684"/>
    </source>
</evidence>
<keyword evidence="6" id="KW-1185">Reference proteome</keyword>
<dbReference type="NCBIfam" id="TIGR01230">
    <property type="entry name" value="agmatinase"/>
    <property type="match status" value="1"/>
</dbReference>
<dbReference type="PROSITE" id="PS01053">
    <property type="entry name" value="ARGINASE_1"/>
    <property type="match status" value="1"/>
</dbReference>
<dbReference type="PRINTS" id="PR00116">
    <property type="entry name" value="ARGINASE"/>
</dbReference>
<dbReference type="PIRSF" id="PIRSF036979">
    <property type="entry name" value="Arginase"/>
    <property type="match status" value="1"/>
</dbReference>
<evidence type="ECO:0000256" key="1">
    <source>
        <dbReference type="ARBA" id="ARBA00009227"/>
    </source>
</evidence>
<dbReference type="InterPro" id="IPR006035">
    <property type="entry name" value="Ureohydrolase"/>
</dbReference>
<dbReference type="PROSITE" id="PS51409">
    <property type="entry name" value="ARGINASE_2"/>
    <property type="match status" value="1"/>
</dbReference>
<reference evidence="5 6" key="1">
    <citation type="submission" date="2021-01" db="EMBL/GenBank/DDBJ databases">
        <title>Biogeographic distribution of Paracoccus.</title>
        <authorList>
            <person name="Hollensteiner J."/>
            <person name="Leineberger J."/>
            <person name="Brinkhoff T."/>
            <person name="Daniel R."/>
        </authorList>
    </citation>
    <scope>NUCLEOTIDE SEQUENCE [LARGE SCALE GENOMIC DNA]</scope>
    <source>
        <strain evidence="5 6">LMG25392</strain>
    </source>
</reference>
<proteinExistence type="inferred from homology"/>
<dbReference type="InterPro" id="IPR023696">
    <property type="entry name" value="Ureohydrolase_dom_sf"/>
</dbReference>
<comment type="similarity">
    <text evidence="1">Belongs to the arginase family. Agmatinase subfamily.</text>
</comment>
<dbReference type="GO" id="GO:0008783">
    <property type="term" value="F:agmatinase activity"/>
    <property type="evidence" value="ECO:0007669"/>
    <property type="project" value="UniProtKB-EC"/>
</dbReference>
<dbReference type="Proteomes" id="UP001218412">
    <property type="component" value="Chromosome"/>
</dbReference>
<dbReference type="InterPro" id="IPR020855">
    <property type="entry name" value="Ureohydrolase_Mn_BS"/>
</dbReference>
<dbReference type="InterPro" id="IPR005925">
    <property type="entry name" value="Agmatinase-rel"/>
</dbReference>
<dbReference type="EC" id="3.5.3.11" evidence="5"/>
<name>A0ABY7SXL1_9RHOB</name>
<evidence type="ECO:0000256" key="3">
    <source>
        <dbReference type="ARBA" id="ARBA00022801"/>
    </source>
</evidence>
<dbReference type="EMBL" id="CP067134">
    <property type="protein sequence ID" value="WCR11545.1"/>
    <property type="molecule type" value="Genomic_DNA"/>
</dbReference>
<evidence type="ECO:0000256" key="2">
    <source>
        <dbReference type="ARBA" id="ARBA00022723"/>
    </source>
</evidence>
<dbReference type="Pfam" id="PF00491">
    <property type="entry name" value="Arginase"/>
    <property type="match status" value="1"/>
</dbReference>
<protein>
    <submittedName>
        <fullName evidence="5">Agmatinase</fullName>
        <ecNumber evidence="5">3.5.3.11</ecNumber>
    </submittedName>
</protein>
<organism evidence="5 6">
    <name type="scientific">Paracoccus stylophorae</name>
    <dbReference type="NCBI Taxonomy" id="659350"/>
    <lineage>
        <taxon>Bacteria</taxon>
        <taxon>Pseudomonadati</taxon>
        <taxon>Pseudomonadota</taxon>
        <taxon>Alphaproteobacteria</taxon>
        <taxon>Rhodobacterales</taxon>
        <taxon>Paracoccaceae</taxon>
        <taxon>Paracoccus</taxon>
    </lineage>
</organism>
<dbReference type="CDD" id="cd11592">
    <property type="entry name" value="Agmatinase_PAH"/>
    <property type="match status" value="1"/>
</dbReference>
<evidence type="ECO:0000313" key="6">
    <source>
        <dbReference type="Proteomes" id="UP001218412"/>
    </source>
</evidence>
<keyword evidence="3 4" id="KW-0378">Hydrolase</keyword>